<feature type="transmembrane region" description="Helical" evidence="7">
    <location>
        <begin position="211"/>
        <end position="231"/>
    </location>
</feature>
<dbReference type="GO" id="GO:0005886">
    <property type="term" value="C:plasma membrane"/>
    <property type="evidence" value="ECO:0007669"/>
    <property type="project" value="UniProtKB-SubCell"/>
</dbReference>
<dbReference type="RefSeq" id="WP_036581027.1">
    <property type="nucleotide sequence ID" value="NZ_KK082147.1"/>
</dbReference>
<keyword evidence="6 7" id="KW-0472">Membrane</keyword>
<keyword evidence="4 7" id="KW-0812">Transmembrane</keyword>
<dbReference type="GO" id="GO:0009246">
    <property type="term" value="P:enterobacterial common antigen biosynthetic process"/>
    <property type="evidence" value="ECO:0007669"/>
    <property type="project" value="TreeGrafter"/>
</dbReference>
<feature type="transmembrane region" description="Helical" evidence="7">
    <location>
        <begin position="90"/>
        <end position="109"/>
    </location>
</feature>
<organism evidence="9 10">
    <name type="scientific">Paenibacillus darwinianus</name>
    <dbReference type="NCBI Taxonomy" id="1380763"/>
    <lineage>
        <taxon>Bacteria</taxon>
        <taxon>Bacillati</taxon>
        <taxon>Bacillota</taxon>
        <taxon>Bacilli</taxon>
        <taxon>Bacillales</taxon>
        <taxon>Paenibacillaceae</taxon>
        <taxon>Paenibacillus</taxon>
    </lineage>
</organism>
<comment type="caution">
    <text evidence="9">The sequence shown here is derived from an EMBL/GenBank/DDBJ whole genome shotgun (WGS) entry which is preliminary data.</text>
</comment>
<feature type="domain" description="Acyltransferase 3" evidence="8">
    <location>
        <begin position="9"/>
        <end position="356"/>
    </location>
</feature>
<dbReference type="PANTHER" id="PTHR40074:SF2">
    <property type="entry name" value="O-ACETYLTRANSFERASE WECH"/>
    <property type="match status" value="1"/>
</dbReference>
<keyword evidence="9" id="KW-0012">Acyltransferase</keyword>
<dbReference type="PANTHER" id="PTHR40074">
    <property type="entry name" value="O-ACETYLTRANSFERASE WECH"/>
    <property type="match status" value="1"/>
</dbReference>
<name>A0A9W5W7B6_9BACL</name>
<proteinExistence type="inferred from homology"/>
<protein>
    <submittedName>
        <fullName evidence="9">Acyltransferase</fullName>
    </submittedName>
</protein>
<feature type="transmembrane region" description="Helical" evidence="7">
    <location>
        <begin position="12"/>
        <end position="32"/>
    </location>
</feature>
<feature type="transmembrane region" description="Helical" evidence="7">
    <location>
        <begin position="52"/>
        <end position="69"/>
    </location>
</feature>
<dbReference type="Pfam" id="PF01757">
    <property type="entry name" value="Acyl_transf_3"/>
    <property type="match status" value="1"/>
</dbReference>
<evidence type="ECO:0000256" key="4">
    <source>
        <dbReference type="ARBA" id="ARBA00022692"/>
    </source>
</evidence>
<dbReference type="GO" id="GO:0016413">
    <property type="term" value="F:O-acetyltransferase activity"/>
    <property type="evidence" value="ECO:0007669"/>
    <property type="project" value="TreeGrafter"/>
</dbReference>
<evidence type="ECO:0000313" key="9">
    <source>
        <dbReference type="EMBL" id="EXX88266.1"/>
    </source>
</evidence>
<sequence>MARERIEEVALLRALAFLAIVMQHSIAEYIYRADILQPDAVMLGMLFHFTRFGTPTFVFLSGVILFYNYTDKLDYGSYARKRFKEIFAPFLVWTVIYWATISLVMDYSFADLNTWRELGRQLLKPTYGYHLWFILMIFQFYLLLPWLLKLAAPLRRLATGRPDRAFQRTVWLLVIAAAAYGVLMWFSYYRAGAAASAAGGLWEWLLVYRNMWFVFYFFYFMLGAVCAYGLARFREAAVRSLVWNGLLFIGLYVWIGYELLGLSMQDMKLGASTYLRPITFVLIVSQLLAAYGAVVVLDRHGGVFKKMLAFVGKHSFGGFLAHAYILMFVSFYTRQVELAGYHLPAAVLTFVVVAAASIGLSKAASLVPFGWLLVGSQGRWRRKPTAGTGAGG</sequence>
<dbReference type="InterPro" id="IPR002656">
    <property type="entry name" value="Acyl_transf_3_dom"/>
</dbReference>
<feature type="transmembrane region" description="Helical" evidence="7">
    <location>
        <begin position="345"/>
        <end position="374"/>
    </location>
</feature>
<feature type="transmembrane region" description="Helical" evidence="7">
    <location>
        <begin position="169"/>
        <end position="191"/>
    </location>
</feature>
<evidence type="ECO:0000256" key="3">
    <source>
        <dbReference type="ARBA" id="ARBA00022475"/>
    </source>
</evidence>
<evidence type="ECO:0000256" key="2">
    <source>
        <dbReference type="ARBA" id="ARBA00007400"/>
    </source>
</evidence>
<dbReference type="EMBL" id="JFHU01000130">
    <property type="protein sequence ID" value="EXX88266.1"/>
    <property type="molecule type" value="Genomic_DNA"/>
</dbReference>
<feature type="transmembrane region" description="Helical" evidence="7">
    <location>
        <begin position="129"/>
        <end position="148"/>
    </location>
</feature>
<dbReference type="Proteomes" id="UP000053750">
    <property type="component" value="Unassembled WGS sequence"/>
</dbReference>
<feature type="transmembrane region" description="Helical" evidence="7">
    <location>
        <begin position="316"/>
        <end position="333"/>
    </location>
</feature>
<evidence type="ECO:0000256" key="7">
    <source>
        <dbReference type="SAM" id="Phobius"/>
    </source>
</evidence>
<comment type="subcellular location">
    <subcellularLocation>
        <location evidence="1">Cell membrane</location>
        <topology evidence="1">Multi-pass membrane protein</topology>
    </subcellularLocation>
</comment>
<keyword evidence="5 7" id="KW-1133">Transmembrane helix</keyword>
<accession>A0A9W5W7B6</accession>
<evidence type="ECO:0000256" key="1">
    <source>
        <dbReference type="ARBA" id="ARBA00004651"/>
    </source>
</evidence>
<keyword evidence="9" id="KW-0808">Transferase</keyword>
<keyword evidence="10" id="KW-1185">Reference proteome</keyword>
<feature type="transmembrane region" description="Helical" evidence="7">
    <location>
        <begin position="238"/>
        <end position="257"/>
    </location>
</feature>
<evidence type="ECO:0000256" key="6">
    <source>
        <dbReference type="ARBA" id="ARBA00023136"/>
    </source>
</evidence>
<gene>
    <name evidence="9" type="ORF">BG53_02300</name>
</gene>
<keyword evidence="3" id="KW-1003">Cell membrane</keyword>
<reference evidence="9 10" key="1">
    <citation type="submission" date="2014-02" db="EMBL/GenBank/DDBJ databases">
        <title>Genome sequence of Paenibacillus darwinianus reveals adaptive mechanisms for survival in Antarctic soils.</title>
        <authorList>
            <person name="Dsouza M."/>
            <person name="Taylor M.W."/>
            <person name="Turner S.J."/>
            <person name="Aislabie J."/>
        </authorList>
    </citation>
    <scope>NUCLEOTIDE SEQUENCE [LARGE SCALE GENOMIC DNA]</scope>
    <source>
        <strain evidence="9 10">CE1</strain>
    </source>
</reference>
<evidence type="ECO:0000259" key="8">
    <source>
        <dbReference type="Pfam" id="PF01757"/>
    </source>
</evidence>
<dbReference type="AlphaFoldDB" id="A0A9W5W7B6"/>
<feature type="transmembrane region" description="Helical" evidence="7">
    <location>
        <begin position="277"/>
        <end position="296"/>
    </location>
</feature>
<evidence type="ECO:0000256" key="5">
    <source>
        <dbReference type="ARBA" id="ARBA00022989"/>
    </source>
</evidence>
<evidence type="ECO:0000313" key="10">
    <source>
        <dbReference type="Proteomes" id="UP000053750"/>
    </source>
</evidence>
<comment type="similarity">
    <text evidence="2">Belongs to the acyltransferase 3 family.</text>
</comment>